<dbReference type="GeneID" id="66870930"/>
<organism evidence="2 3">
    <name type="scientific">Virgibacillus pantothenticus</name>
    <dbReference type="NCBI Taxonomy" id="1473"/>
    <lineage>
        <taxon>Bacteria</taxon>
        <taxon>Bacillati</taxon>
        <taxon>Bacillota</taxon>
        <taxon>Bacilli</taxon>
        <taxon>Bacillales</taxon>
        <taxon>Bacillaceae</taxon>
        <taxon>Virgibacillus</taxon>
    </lineage>
</organism>
<keyword evidence="1" id="KW-1133">Transmembrane helix</keyword>
<keyword evidence="1" id="KW-0472">Membrane</keyword>
<feature type="transmembrane region" description="Helical" evidence="1">
    <location>
        <begin position="82"/>
        <end position="102"/>
    </location>
</feature>
<feature type="transmembrane region" description="Helical" evidence="1">
    <location>
        <begin position="220"/>
        <end position="240"/>
    </location>
</feature>
<dbReference type="AlphaFoldDB" id="A0A0L0QMX7"/>
<dbReference type="EMBL" id="LGTO01000007">
    <property type="protein sequence ID" value="KNE19962.1"/>
    <property type="molecule type" value="Genomic_DNA"/>
</dbReference>
<dbReference type="OrthoDB" id="2223732at2"/>
<evidence type="ECO:0000313" key="3">
    <source>
        <dbReference type="Proteomes" id="UP000036780"/>
    </source>
</evidence>
<dbReference type="RefSeq" id="WP_050352528.1">
    <property type="nucleotide sequence ID" value="NZ_CP073011.1"/>
</dbReference>
<proteinExistence type="predicted"/>
<protein>
    <submittedName>
        <fullName evidence="2">Uncharacterized protein</fullName>
    </submittedName>
</protein>
<feature type="transmembrane region" description="Helical" evidence="1">
    <location>
        <begin position="190"/>
        <end position="208"/>
    </location>
</feature>
<keyword evidence="3" id="KW-1185">Reference proteome</keyword>
<evidence type="ECO:0000313" key="2">
    <source>
        <dbReference type="EMBL" id="KNE19962.1"/>
    </source>
</evidence>
<accession>A0A0L0QMX7</accession>
<sequence length="275" mass="32021">MESVFNGTFSQVEETVSESFAKNSIDTIKQFNLLKGLLFTGFCIGLGSYALYGVSIYISNIMNQATIPLDESNEFITIFDNIWYMHIQSILILAVVIGAFVYRKKDNIKGFFVYNTFLTMFLLLFMIFFFKVTQLLVYSSSLRLIYTGLFIISYIYIFIRSYQNTKKMVHGTKKKRSALVEWFSRNRKNITSLLIGVGGLYYLSKVIFTEANDLETRIIGSLIDFLPLAVCLVSFSFLYFNSVAIRSYYLYKYSEEFRKKFGFDKKDWYGEKYQG</sequence>
<gene>
    <name evidence="2" type="ORF">AFK71_16270</name>
</gene>
<dbReference type="PATRIC" id="fig|1473.5.peg.1943"/>
<reference evidence="3" key="1">
    <citation type="submission" date="2015-07" db="EMBL/GenBank/DDBJ databases">
        <title>Fjat-10053 dsm26.</title>
        <authorList>
            <person name="Liu B."/>
            <person name="Wang J."/>
            <person name="Zhu Y."/>
            <person name="Liu G."/>
            <person name="Chen Q."/>
            <person name="Chen Z."/>
            <person name="Lan J."/>
            <person name="Che J."/>
            <person name="Ge C."/>
            <person name="Shi H."/>
            <person name="Pan Z."/>
            <person name="Liu X."/>
        </authorList>
    </citation>
    <scope>NUCLEOTIDE SEQUENCE [LARGE SCALE GENOMIC DNA]</scope>
    <source>
        <strain evidence="3">DSM 26</strain>
    </source>
</reference>
<evidence type="ECO:0000256" key="1">
    <source>
        <dbReference type="SAM" id="Phobius"/>
    </source>
</evidence>
<name>A0A0L0QMX7_VIRPA</name>
<feature type="transmembrane region" description="Helical" evidence="1">
    <location>
        <begin position="136"/>
        <end position="159"/>
    </location>
</feature>
<dbReference type="Proteomes" id="UP000036780">
    <property type="component" value="Unassembled WGS sequence"/>
</dbReference>
<feature type="transmembrane region" description="Helical" evidence="1">
    <location>
        <begin position="37"/>
        <end position="62"/>
    </location>
</feature>
<keyword evidence="1" id="KW-0812">Transmembrane</keyword>
<feature type="transmembrane region" description="Helical" evidence="1">
    <location>
        <begin position="111"/>
        <end position="130"/>
    </location>
</feature>
<comment type="caution">
    <text evidence="2">The sequence shown here is derived from an EMBL/GenBank/DDBJ whole genome shotgun (WGS) entry which is preliminary data.</text>
</comment>